<proteinExistence type="predicted"/>
<dbReference type="Gene3D" id="3.60.21.10">
    <property type="match status" value="1"/>
</dbReference>
<keyword evidence="1" id="KW-0732">Signal</keyword>
<dbReference type="PANTHER" id="PTHR22953:SF153">
    <property type="entry name" value="PURPLE ACID PHOSPHATASE"/>
    <property type="match status" value="1"/>
</dbReference>
<dbReference type="InterPro" id="IPR029052">
    <property type="entry name" value="Metallo-depent_PP-like"/>
</dbReference>
<accession>A0ABN1N4N7</accession>
<dbReference type="InterPro" id="IPR008963">
    <property type="entry name" value="Purple_acid_Pase-like_N"/>
</dbReference>
<evidence type="ECO:0000313" key="4">
    <source>
        <dbReference type="EMBL" id="GAA0880850.1"/>
    </source>
</evidence>
<name>A0ABN1N4N7_9BACT</name>
<dbReference type="PANTHER" id="PTHR22953">
    <property type="entry name" value="ACID PHOSPHATASE RELATED"/>
    <property type="match status" value="1"/>
</dbReference>
<dbReference type="RefSeq" id="WP_343854416.1">
    <property type="nucleotide sequence ID" value="NZ_BAAAFI010000047.1"/>
</dbReference>
<evidence type="ECO:0000313" key="5">
    <source>
        <dbReference type="Proteomes" id="UP001500469"/>
    </source>
</evidence>
<evidence type="ECO:0008006" key="6">
    <source>
        <dbReference type="Google" id="ProtNLM"/>
    </source>
</evidence>
<dbReference type="Pfam" id="PF00149">
    <property type="entry name" value="Metallophos"/>
    <property type="match status" value="1"/>
</dbReference>
<dbReference type="Gene3D" id="2.60.40.380">
    <property type="entry name" value="Purple acid phosphatase-like, N-terminal"/>
    <property type="match status" value="1"/>
</dbReference>
<sequence>MKISLSNATGALLLPLAFSFCTPEKTTPLTLQEVADQVVTRLYKEIPADSLNLLDEEFLLTYLSESEKEVLAKGYWIFDVNQDVRVSLMRDKSQKDVPFWLESSGFEKTPLLVKNEMSEYEVWQKNFQKGKVELGISGLDKHRPVYFVSLAPVNEGSPLEITPIFPEKQHQEVFEPGAFTYHDWDGLKLSEVPESLRGEMLLTTIRGRAREAHFLHAFRNTLFPSSEAPDQIALSWPGDPSNSISVQWRTGDTVTDGKVRYWKKSTSDTLETVASAFRMEDRLLQNDRYIQKHTARLTGLNPGTNYEYHVVSNENTSAVYEFITSAADDGDFSFLWFGDTHNDEKTGKMYQDAAAKNPDARFYVQSGDLVNTGLYRNDWDELFGYTAAAWAERPFMPVPGNHDSQDGLGAWMFKEQFDLPTNGPDSSHHEFTYFFTYQDALFLMMDGTLPIEGQAAWIEKTLAENPAKWKFLIVHFPMFNAVEPYLDIQKSWLPILEKHGVDLVLSGHFHYYMRSKPLSEFTESTSQIRFVHSAATSGKFESEGQNVDEIVVSYSQDYLYQKIDLTGNTLTLTSYKADGEVLDTFQIKKE</sequence>
<feature type="domain" description="Calcineurin-like phosphoesterase" evidence="2">
    <location>
        <begin position="333"/>
        <end position="512"/>
    </location>
</feature>
<protein>
    <recommendedName>
        <fullName evidence="6">Purple acid phosphatase-like protein</fullName>
    </recommendedName>
</protein>
<dbReference type="Pfam" id="PF16656">
    <property type="entry name" value="Pur_ac_phosph_N"/>
    <property type="match status" value="1"/>
</dbReference>
<evidence type="ECO:0000256" key="1">
    <source>
        <dbReference type="ARBA" id="ARBA00022729"/>
    </source>
</evidence>
<evidence type="ECO:0000259" key="3">
    <source>
        <dbReference type="Pfam" id="PF16656"/>
    </source>
</evidence>
<dbReference type="Proteomes" id="UP001500469">
    <property type="component" value="Unassembled WGS sequence"/>
</dbReference>
<dbReference type="SUPFAM" id="SSF49363">
    <property type="entry name" value="Purple acid phosphatase, N-terminal domain"/>
    <property type="match status" value="1"/>
</dbReference>
<keyword evidence="5" id="KW-1185">Reference proteome</keyword>
<dbReference type="InterPro" id="IPR039331">
    <property type="entry name" value="PAPs-like"/>
</dbReference>
<dbReference type="SUPFAM" id="SSF56300">
    <property type="entry name" value="Metallo-dependent phosphatases"/>
    <property type="match status" value="1"/>
</dbReference>
<dbReference type="InterPro" id="IPR004843">
    <property type="entry name" value="Calcineurin-like_PHP"/>
</dbReference>
<organism evidence="4 5">
    <name type="scientific">Algoriphagus jejuensis</name>
    <dbReference type="NCBI Taxonomy" id="419934"/>
    <lineage>
        <taxon>Bacteria</taxon>
        <taxon>Pseudomonadati</taxon>
        <taxon>Bacteroidota</taxon>
        <taxon>Cytophagia</taxon>
        <taxon>Cytophagales</taxon>
        <taxon>Cyclobacteriaceae</taxon>
        <taxon>Algoriphagus</taxon>
    </lineage>
</organism>
<dbReference type="InterPro" id="IPR015914">
    <property type="entry name" value="PAPs_N"/>
</dbReference>
<comment type="caution">
    <text evidence="4">The sequence shown here is derived from an EMBL/GenBank/DDBJ whole genome shotgun (WGS) entry which is preliminary data.</text>
</comment>
<reference evidence="4 5" key="1">
    <citation type="journal article" date="2019" name="Int. J. Syst. Evol. Microbiol.">
        <title>The Global Catalogue of Microorganisms (GCM) 10K type strain sequencing project: providing services to taxonomists for standard genome sequencing and annotation.</title>
        <authorList>
            <consortium name="The Broad Institute Genomics Platform"/>
            <consortium name="The Broad Institute Genome Sequencing Center for Infectious Disease"/>
            <person name="Wu L."/>
            <person name="Ma J."/>
        </authorList>
    </citation>
    <scope>NUCLEOTIDE SEQUENCE [LARGE SCALE GENOMIC DNA]</scope>
    <source>
        <strain evidence="4 5">JCM 16112</strain>
    </source>
</reference>
<evidence type="ECO:0000259" key="2">
    <source>
        <dbReference type="Pfam" id="PF00149"/>
    </source>
</evidence>
<gene>
    <name evidence="4" type="ORF">GCM10009119_38200</name>
</gene>
<feature type="domain" description="Purple acid phosphatase N-terminal" evidence="3">
    <location>
        <begin position="229"/>
        <end position="324"/>
    </location>
</feature>
<dbReference type="EMBL" id="BAAAFI010000047">
    <property type="protein sequence ID" value="GAA0880850.1"/>
    <property type="molecule type" value="Genomic_DNA"/>
</dbReference>